<dbReference type="Gene3D" id="1.20.1250.20">
    <property type="entry name" value="MFS general substrate transporter like domains"/>
    <property type="match status" value="1"/>
</dbReference>
<dbReference type="CDD" id="cd17330">
    <property type="entry name" value="MFS_SLC46_TetA_like"/>
    <property type="match status" value="1"/>
</dbReference>
<organism evidence="9 10">
    <name type="scientific">Lineolata rhizophorae</name>
    <dbReference type="NCBI Taxonomy" id="578093"/>
    <lineage>
        <taxon>Eukaryota</taxon>
        <taxon>Fungi</taxon>
        <taxon>Dikarya</taxon>
        <taxon>Ascomycota</taxon>
        <taxon>Pezizomycotina</taxon>
        <taxon>Dothideomycetes</taxon>
        <taxon>Dothideomycetes incertae sedis</taxon>
        <taxon>Lineolatales</taxon>
        <taxon>Lineolataceae</taxon>
        <taxon>Lineolata</taxon>
    </lineage>
</organism>
<feature type="transmembrane region" description="Helical" evidence="7">
    <location>
        <begin position="402"/>
        <end position="424"/>
    </location>
</feature>
<dbReference type="InterPro" id="IPR011701">
    <property type="entry name" value="MFS"/>
</dbReference>
<feature type="transmembrane region" description="Helical" evidence="7">
    <location>
        <begin position="200"/>
        <end position="221"/>
    </location>
</feature>
<keyword evidence="2" id="KW-0813">Transport</keyword>
<dbReference type="PROSITE" id="PS50850">
    <property type="entry name" value="MFS"/>
    <property type="match status" value="1"/>
</dbReference>
<dbReference type="PANTHER" id="PTHR23504">
    <property type="entry name" value="MAJOR FACILITATOR SUPERFAMILY DOMAIN-CONTAINING PROTEIN 10"/>
    <property type="match status" value="1"/>
</dbReference>
<keyword evidence="4 7" id="KW-1133">Transmembrane helix</keyword>
<dbReference type="EMBL" id="MU001683">
    <property type="protein sequence ID" value="KAF2456552.1"/>
    <property type="molecule type" value="Genomic_DNA"/>
</dbReference>
<feature type="transmembrane region" description="Helical" evidence="7">
    <location>
        <begin position="430"/>
        <end position="453"/>
    </location>
</feature>
<keyword evidence="10" id="KW-1185">Reference proteome</keyword>
<evidence type="ECO:0000313" key="10">
    <source>
        <dbReference type="Proteomes" id="UP000799766"/>
    </source>
</evidence>
<evidence type="ECO:0000256" key="3">
    <source>
        <dbReference type="ARBA" id="ARBA00022692"/>
    </source>
</evidence>
<keyword evidence="5 7" id="KW-0472">Membrane</keyword>
<keyword evidence="3 7" id="KW-0812">Transmembrane</keyword>
<dbReference type="PRINTS" id="PR01035">
    <property type="entry name" value="TCRTETA"/>
</dbReference>
<reference evidence="9" key="1">
    <citation type="journal article" date="2020" name="Stud. Mycol.">
        <title>101 Dothideomycetes genomes: a test case for predicting lifestyles and emergence of pathogens.</title>
        <authorList>
            <person name="Haridas S."/>
            <person name="Albert R."/>
            <person name="Binder M."/>
            <person name="Bloem J."/>
            <person name="Labutti K."/>
            <person name="Salamov A."/>
            <person name="Andreopoulos B."/>
            <person name="Baker S."/>
            <person name="Barry K."/>
            <person name="Bills G."/>
            <person name="Bluhm B."/>
            <person name="Cannon C."/>
            <person name="Castanera R."/>
            <person name="Culley D."/>
            <person name="Daum C."/>
            <person name="Ezra D."/>
            <person name="Gonzalez J."/>
            <person name="Henrissat B."/>
            <person name="Kuo A."/>
            <person name="Liang C."/>
            <person name="Lipzen A."/>
            <person name="Lutzoni F."/>
            <person name="Magnuson J."/>
            <person name="Mondo S."/>
            <person name="Nolan M."/>
            <person name="Ohm R."/>
            <person name="Pangilinan J."/>
            <person name="Park H.-J."/>
            <person name="Ramirez L."/>
            <person name="Alfaro M."/>
            <person name="Sun H."/>
            <person name="Tritt A."/>
            <person name="Yoshinaga Y."/>
            <person name="Zwiers L.-H."/>
            <person name="Turgeon B."/>
            <person name="Goodwin S."/>
            <person name="Spatafora J."/>
            <person name="Crous P."/>
            <person name="Grigoriev I."/>
        </authorList>
    </citation>
    <scope>NUCLEOTIDE SEQUENCE</scope>
    <source>
        <strain evidence="9">ATCC 16933</strain>
    </source>
</reference>
<dbReference type="GO" id="GO:0022857">
    <property type="term" value="F:transmembrane transporter activity"/>
    <property type="evidence" value="ECO:0007669"/>
    <property type="project" value="InterPro"/>
</dbReference>
<gene>
    <name evidence="9" type="ORF">BDY21DRAFT_287961</name>
</gene>
<feature type="region of interest" description="Disordered" evidence="6">
    <location>
        <begin position="1"/>
        <end position="34"/>
    </location>
</feature>
<dbReference type="InterPro" id="IPR001958">
    <property type="entry name" value="Tet-R_TetA/multi-R_MdtG-like"/>
</dbReference>
<evidence type="ECO:0000256" key="5">
    <source>
        <dbReference type="ARBA" id="ARBA00023136"/>
    </source>
</evidence>
<feature type="transmembrane region" description="Helical" evidence="7">
    <location>
        <begin position="108"/>
        <end position="127"/>
    </location>
</feature>
<dbReference type="SUPFAM" id="SSF103473">
    <property type="entry name" value="MFS general substrate transporter"/>
    <property type="match status" value="1"/>
</dbReference>
<feature type="transmembrane region" description="Helical" evidence="7">
    <location>
        <begin position="233"/>
        <end position="256"/>
    </location>
</feature>
<proteinExistence type="predicted"/>
<dbReference type="InterPro" id="IPR036259">
    <property type="entry name" value="MFS_trans_sf"/>
</dbReference>
<evidence type="ECO:0000256" key="2">
    <source>
        <dbReference type="ARBA" id="ARBA00022448"/>
    </source>
</evidence>
<feature type="transmembrane region" description="Helical" evidence="7">
    <location>
        <begin position="330"/>
        <end position="357"/>
    </location>
</feature>
<feature type="transmembrane region" description="Helical" evidence="7">
    <location>
        <begin position="176"/>
        <end position="194"/>
    </location>
</feature>
<dbReference type="InterPro" id="IPR020846">
    <property type="entry name" value="MFS_dom"/>
</dbReference>
<dbReference type="Proteomes" id="UP000799766">
    <property type="component" value="Unassembled WGS sequence"/>
</dbReference>
<feature type="region of interest" description="Disordered" evidence="6">
    <location>
        <begin position="50"/>
        <end position="99"/>
    </location>
</feature>
<feature type="compositionally biased region" description="Acidic residues" evidence="6">
    <location>
        <begin position="76"/>
        <end position="98"/>
    </location>
</feature>
<evidence type="ECO:0000259" key="8">
    <source>
        <dbReference type="PROSITE" id="PS50850"/>
    </source>
</evidence>
<dbReference type="PANTHER" id="PTHR23504:SF3">
    <property type="entry name" value="MAJOR FACILITATOR SUPERFAMILY (MFS) PROFILE DOMAIN-CONTAINING PROTEIN"/>
    <property type="match status" value="1"/>
</dbReference>
<feature type="transmembrane region" description="Helical" evidence="7">
    <location>
        <begin position="142"/>
        <end position="164"/>
    </location>
</feature>
<evidence type="ECO:0000256" key="1">
    <source>
        <dbReference type="ARBA" id="ARBA00004141"/>
    </source>
</evidence>
<dbReference type="OrthoDB" id="419616at2759"/>
<dbReference type="GO" id="GO:0016020">
    <property type="term" value="C:membrane"/>
    <property type="evidence" value="ECO:0007669"/>
    <property type="project" value="UniProtKB-SubCell"/>
</dbReference>
<evidence type="ECO:0000313" key="9">
    <source>
        <dbReference type="EMBL" id="KAF2456552.1"/>
    </source>
</evidence>
<feature type="transmembrane region" description="Helical" evidence="7">
    <location>
        <begin position="276"/>
        <end position="299"/>
    </location>
</feature>
<dbReference type="AlphaFoldDB" id="A0A6A6NYL1"/>
<name>A0A6A6NYL1_9PEZI</name>
<protein>
    <submittedName>
        <fullName evidence="9">Major facilitator superfamily domain-containing protein</fullName>
    </submittedName>
</protein>
<comment type="subcellular location">
    <subcellularLocation>
        <location evidence="1">Membrane</location>
        <topology evidence="1">Multi-pass membrane protein</topology>
    </subcellularLocation>
</comment>
<dbReference type="Pfam" id="PF07690">
    <property type="entry name" value="MFS_1"/>
    <property type="match status" value="1"/>
</dbReference>
<feature type="domain" description="Major facilitator superfamily (MFS) profile" evidence="8">
    <location>
        <begin position="105"/>
        <end position="530"/>
    </location>
</feature>
<sequence length="542" mass="58807">MHDAQSEPPEGNSANGHAHDHHHDHLHHRHARHEADELTPLLVVSEASPLAPPDEEYETTHRNIKTGSLDHAAEVGEGEQDGDDENGEGDEEDEEDEDKPLPMRQIMLLCYARVVEPVAFFCILPFVNEMIWETGGLDEADVGFYTGLIDALFSLSQMVVMIGWGRAADRFGRKPVLVAALTGVSVGTALFGFSKTIWQMILFRCLAGAFAASVLTIRTMISEHSTKKTQARAFSIFAFGGNIGIFLGPLLGGALAKPADQFPSVFGHVKFFRDYPYAPATVVTGALCFSAAIISLFFIDETLAKEDQSDGPGKKKQQLSTWEILKSPGVAIVLTIYVLNASLGIAYTCVVTVYWFTPPSIGGLGCSPLLISIFIAICGASQSLWLLLAFPPLQRRFGTGGVLRGCSYIYPLFMLLYPVSSILLRAGHKTLFWAFTPPVLVAGSGMAMTFTGVQLALNDVSPSSVALGTLNAFAIACVSGVRALAPEVFTSVFAAGVKKQILGGYLIWVVFFGMALVWVVSVRYLPEKAEGKVRDEIRDEER</sequence>
<evidence type="ECO:0000256" key="6">
    <source>
        <dbReference type="SAM" id="MobiDB-lite"/>
    </source>
</evidence>
<feature type="transmembrane region" description="Helical" evidence="7">
    <location>
        <begin position="465"/>
        <end position="485"/>
    </location>
</feature>
<evidence type="ECO:0000256" key="7">
    <source>
        <dbReference type="SAM" id="Phobius"/>
    </source>
</evidence>
<accession>A0A6A6NYL1</accession>
<feature type="transmembrane region" description="Helical" evidence="7">
    <location>
        <begin position="505"/>
        <end position="525"/>
    </location>
</feature>
<feature type="transmembrane region" description="Helical" evidence="7">
    <location>
        <begin position="369"/>
        <end position="390"/>
    </location>
</feature>
<evidence type="ECO:0000256" key="4">
    <source>
        <dbReference type="ARBA" id="ARBA00022989"/>
    </source>
</evidence>